<comment type="caution">
    <text evidence="2">The sequence shown here is derived from an EMBL/GenBank/DDBJ whole genome shotgun (WGS) entry which is preliminary data.</text>
</comment>
<evidence type="ECO:0000313" key="3">
    <source>
        <dbReference type="Proteomes" id="UP001175353"/>
    </source>
</evidence>
<name>A0AAN6K597_9PEZI</name>
<organism evidence="2 3">
    <name type="scientific">Friedmanniomyces endolithicus</name>
    <dbReference type="NCBI Taxonomy" id="329885"/>
    <lineage>
        <taxon>Eukaryota</taxon>
        <taxon>Fungi</taxon>
        <taxon>Dikarya</taxon>
        <taxon>Ascomycota</taxon>
        <taxon>Pezizomycotina</taxon>
        <taxon>Dothideomycetes</taxon>
        <taxon>Dothideomycetidae</taxon>
        <taxon>Mycosphaerellales</taxon>
        <taxon>Teratosphaeriaceae</taxon>
        <taxon>Friedmanniomyces</taxon>
    </lineage>
</organism>
<dbReference type="Proteomes" id="UP001175353">
    <property type="component" value="Unassembled WGS sequence"/>
</dbReference>
<gene>
    <name evidence="2" type="ORF">LTR91_018481</name>
</gene>
<sequence>MITTRRLIRKRPAFVRDAEPPDEDPSHGRYESWLAIEPADRAGSVDEFSTVSKRTAGGGRRRSRVGVELSEFPGRLSIVRRLRSTISQETDRRRRAWGQPALADVADDEVEDQ</sequence>
<accession>A0AAN6K597</accession>
<protein>
    <submittedName>
        <fullName evidence="2">Uncharacterized protein</fullName>
    </submittedName>
</protein>
<evidence type="ECO:0000313" key="2">
    <source>
        <dbReference type="EMBL" id="KAK0964405.1"/>
    </source>
</evidence>
<feature type="region of interest" description="Disordered" evidence="1">
    <location>
        <begin position="43"/>
        <end position="63"/>
    </location>
</feature>
<reference evidence="2" key="1">
    <citation type="submission" date="2023-06" db="EMBL/GenBank/DDBJ databases">
        <title>Black Yeasts Isolated from many extreme environments.</title>
        <authorList>
            <person name="Coleine C."/>
            <person name="Stajich J.E."/>
            <person name="Selbmann L."/>
        </authorList>
    </citation>
    <scope>NUCLEOTIDE SEQUENCE</scope>
    <source>
        <strain evidence="2">CCFEE 5200</strain>
    </source>
</reference>
<dbReference type="EMBL" id="JAUJLE010000260">
    <property type="protein sequence ID" value="KAK0964405.1"/>
    <property type="molecule type" value="Genomic_DNA"/>
</dbReference>
<keyword evidence="3" id="KW-1185">Reference proteome</keyword>
<evidence type="ECO:0000256" key="1">
    <source>
        <dbReference type="SAM" id="MobiDB-lite"/>
    </source>
</evidence>
<feature type="region of interest" description="Disordered" evidence="1">
    <location>
        <begin position="87"/>
        <end position="113"/>
    </location>
</feature>
<dbReference type="AlphaFoldDB" id="A0AAN6K597"/>
<proteinExistence type="predicted"/>